<protein>
    <submittedName>
        <fullName evidence="1">Uncharacterized protein</fullName>
    </submittedName>
</protein>
<reference evidence="1 2" key="1">
    <citation type="journal article" date="2024" name="Plant Biotechnol. J.">
        <title>Genome and CRISPR/Cas9 system of a widespread forest tree (Populus alba) in the world.</title>
        <authorList>
            <person name="Liu Y.J."/>
            <person name="Jiang P.F."/>
            <person name="Han X.M."/>
            <person name="Li X.Y."/>
            <person name="Wang H.M."/>
            <person name="Wang Y.J."/>
            <person name="Wang X.X."/>
            <person name="Zeng Q.Y."/>
        </authorList>
    </citation>
    <scope>NUCLEOTIDE SEQUENCE [LARGE SCALE GENOMIC DNA]</scope>
    <source>
        <strain evidence="2">cv. PAL-ZL1</strain>
    </source>
</reference>
<organism evidence="1 2">
    <name type="scientific">Populus alba</name>
    <name type="common">White poplar</name>
    <dbReference type="NCBI Taxonomy" id="43335"/>
    <lineage>
        <taxon>Eukaryota</taxon>
        <taxon>Viridiplantae</taxon>
        <taxon>Streptophyta</taxon>
        <taxon>Embryophyta</taxon>
        <taxon>Tracheophyta</taxon>
        <taxon>Spermatophyta</taxon>
        <taxon>Magnoliopsida</taxon>
        <taxon>eudicotyledons</taxon>
        <taxon>Gunneridae</taxon>
        <taxon>Pentapetalae</taxon>
        <taxon>rosids</taxon>
        <taxon>fabids</taxon>
        <taxon>Malpighiales</taxon>
        <taxon>Salicaceae</taxon>
        <taxon>Saliceae</taxon>
        <taxon>Populus</taxon>
    </lineage>
</organism>
<comment type="caution">
    <text evidence="1">The sequence shown here is derived from an EMBL/GenBank/DDBJ whole genome shotgun (WGS) entry which is preliminary data.</text>
</comment>
<evidence type="ECO:0000313" key="2">
    <source>
        <dbReference type="Proteomes" id="UP000309997"/>
    </source>
</evidence>
<name>A0ACC4BG55_POPAL</name>
<dbReference type="EMBL" id="RCHU02000011">
    <property type="protein sequence ID" value="KAL3577330.1"/>
    <property type="molecule type" value="Genomic_DNA"/>
</dbReference>
<dbReference type="Proteomes" id="UP000309997">
    <property type="component" value="Unassembled WGS sequence"/>
</dbReference>
<sequence length="2063" mass="231492">MTDRLESTNKKSKTPPCSVRTYTGWFGSWPFDEQGEKLYYLLTVPSKDREWDKATRHVEEKNAPFCTCLDSGDEIKVNRKGSVFLTAQTQMTTPNNRNITAKLSHFILCFFLASCLAPLSISNGEVESQPVGYGHKVVSARVDPSVNVLTADLQLIKNSSTFGPDIQNLNFIASFDTKDRLRIRITDANKQRWEIPQDIIPRPKHNLSFGQNHVQSSLANYILSDPDSDLFFTLHNTTPFGFSLSRHSSGDVLFDASPNTSDSETFFVFKDQYIQLSFSLPKDRSSLYGLGEHTKKSFKLEPDKTPLTLWNADIASAVPDVNLYGSHPFYVDVRSESLDGKVIAGTTHGVLLLNSNGMDIIYEGDRITYKVIGGVIDLYIFAGPLPELVVQQYTELIGRPAPMPYWSFGFHQCRWGYKNVSGVEGVVAGYAKAGIPLEVMWTDIDYMDGFKDFTLDPVNFPLEKMKKFTDTLHQNGQKYVLILDPGISVNTTYGTYIRGMKADVFIRHDGIPYMGEVWPGPVYFPDFLNEAGREFWSNEIKLFHELLPFDGLWLDMNEISNFITPSPTEFSKPDDPPYKINNAAVQRPINNKTIPATSLHNGDIVEYNAHNLYGLSESKATNAALINVTGKRPFILSRSTFVGSGKYTAHWTGDNAATWDDLAYTIPSILNFGLFGIPMVGSDICGFSRNTTEELCRRWIQLGAFYPFSRDHSDLDTRRQELYLWDSVAATAKKVLGLRYQLLPYFYTLMYEAHIKGIPIARPLFFSFPQDLKTYDINSQFLIGKGVMVSPVLESGATSVNAYFPSGNWFDLFNYSNSVTVDTGKYIELSAPADHINVHVHEGNILALQGEAMTTKEARKTAFHLLVALASTGNSTGEVFLDDGESVEMGGEEKNWSFVRFYSEIVGDMAMVRSNITNGEFALSQKWIVSKVTFIGLEKTKGFKWYELQTSKETKSGNSGTKTSFNRNGDLHMLEMSDLSLFLGEEFKLEIFKLGTRNQAPMRLADHMTQKMEKERNKNSCRNTKATSPSQSNLQLLVLLLVCGVPLTSGKDVKEEVVGYGYKIGSANSGLTGNLLNADLSLIKRSSVYGNDIQHLDLIAEFETKNRLRVRITDSKNQRWEIPQHIVPRQNHSPKNYRHYSPLKHRLLLDNNLLSDPNSDLLFSLHNTVPFGFSVTRKSSGDVLFDTSPDTSNPDTFLVFKDQYIQLSSRLPIKRSSLYGLGEHTKSTFKLKPNDTFTLWNADLASANIDVNLYGSHPFYIDVRSASDDGKVQAGTTHGVLLFNSNGMDVVYGGDRITYKVIGGIIDLYFFAGPSPDMVIEQYTELIGRPAPMPYWSFGFHQCRWGYKNISDVEGVVAGYAKARIPLEVMWTDIDYMDAYKDFTFHPVNFPLEKMKKFVNALHQNGQKYVVILDPGISVNSTYGTYIRGMQADIFIKRNGIPYMGEVWPGKVYFPDFINPAGREFWGNEIKLFRELLPVDGLWIDMNEISNFIDPTPTPFSTVDDPPYRINNAGIRRPINNKTVPATSLHFDVMKEYNVHNLYGLLESKATNVGLINSTGKRPFVLSRSTFIGSGRYTAHWTGDNAATWDDLAYTIPSILNFGLFGVPMVGADICGFSGNTNEELCRRWIQLGSFYPFARDHSSIDTTRQELYLWDSVAASARKVLGLRYQLLPYFYTLMYEAHMKGTPIARPLFFSFPQDIKTYEVNSQFLIGKGVMVSPVLKSGATSVDAYFPAGNWFDLFNYSNTVSVSPGKYIKLAAPADHINVHVHEGNILALQGEAMTTEEARKTAFHLLVVLSSSGNSTGELFLDDGESVEMGGEGKSWSLVKFHSEIAGDMAMVRSNIINGEFAFSQKWMVSKVTFIGLKKTNGIKWYELQTSKETSSGNRRIRANLNNNGDFDVLVMSGLSLFLGEEFKLNVKFVSDLDGVVAGYAKAGIPLEVMCTHIDYMDGCKDFAFDPVNFSLEQMRKFGETLHQNGIQTYKINSRFLIGKGVMVSPVLTSGAVSVDAYFPTGNWFDLFNYTNSVCIDSEPADHINVRVHKGNISWWFLAAVETIQGKFA</sequence>
<keyword evidence="2" id="KW-1185">Reference proteome</keyword>
<proteinExistence type="predicted"/>
<evidence type="ECO:0000313" key="1">
    <source>
        <dbReference type="EMBL" id="KAL3577330.1"/>
    </source>
</evidence>
<accession>A0ACC4BG55</accession>
<gene>
    <name evidence="1" type="ORF">D5086_022613</name>
</gene>